<dbReference type="Proteomes" id="UP001207626">
    <property type="component" value="Unassembled WGS sequence"/>
</dbReference>
<dbReference type="PRINTS" id="PR00420">
    <property type="entry name" value="RNGMNOXGNASE"/>
</dbReference>
<reference evidence="5 6" key="1">
    <citation type="submission" date="2022-05" db="EMBL/GenBank/DDBJ databases">
        <title>Genome Sequencing of Bee-Associated Microbes.</title>
        <authorList>
            <person name="Dunlap C."/>
        </authorList>
    </citation>
    <scope>NUCLEOTIDE SEQUENCE [LARGE SCALE GENOMIC DNA]</scope>
    <source>
        <strain evidence="5 6">NRRL NRS-1438</strain>
    </source>
</reference>
<dbReference type="PANTHER" id="PTHR43004">
    <property type="entry name" value="TRK SYSTEM POTASSIUM UPTAKE PROTEIN"/>
    <property type="match status" value="1"/>
</dbReference>
<dbReference type="GO" id="GO:0004497">
    <property type="term" value="F:monooxygenase activity"/>
    <property type="evidence" value="ECO:0007669"/>
    <property type="project" value="UniProtKB-KW"/>
</dbReference>
<comment type="cofactor">
    <cofactor evidence="1">
        <name>FAD</name>
        <dbReference type="ChEBI" id="CHEBI:57692"/>
    </cofactor>
</comment>
<dbReference type="Pfam" id="PF21274">
    <property type="entry name" value="Rng_hyd_C"/>
    <property type="match status" value="1"/>
</dbReference>
<keyword evidence="3" id="KW-0274">FAD</keyword>
<keyword evidence="2" id="KW-0285">Flavoprotein</keyword>
<dbReference type="Gene3D" id="3.40.30.120">
    <property type="match status" value="1"/>
</dbReference>
<evidence type="ECO:0000313" key="6">
    <source>
        <dbReference type="Proteomes" id="UP001207626"/>
    </source>
</evidence>
<dbReference type="RefSeq" id="WP_087432517.1">
    <property type="nucleotide sequence ID" value="NZ_JAMDLV010000055.1"/>
</dbReference>
<evidence type="ECO:0000256" key="3">
    <source>
        <dbReference type="ARBA" id="ARBA00022827"/>
    </source>
</evidence>
<gene>
    <name evidence="5" type="ORF">M5X09_19020</name>
</gene>
<organism evidence="5 6">
    <name type="scientific">Paenibacillus apiarius</name>
    <dbReference type="NCBI Taxonomy" id="46240"/>
    <lineage>
        <taxon>Bacteria</taxon>
        <taxon>Bacillati</taxon>
        <taxon>Bacillota</taxon>
        <taxon>Bacilli</taxon>
        <taxon>Bacillales</taxon>
        <taxon>Paenibacillaceae</taxon>
        <taxon>Paenibacillus</taxon>
    </lineage>
</organism>
<dbReference type="SUPFAM" id="SSF51905">
    <property type="entry name" value="FAD/NAD(P)-binding domain"/>
    <property type="match status" value="1"/>
</dbReference>
<dbReference type="Gene3D" id="3.30.70.2450">
    <property type="match status" value="1"/>
</dbReference>
<name>A0ABT4DWM5_9BACL</name>
<dbReference type="InterPro" id="IPR050641">
    <property type="entry name" value="RIFMO-like"/>
</dbReference>
<evidence type="ECO:0000259" key="4">
    <source>
        <dbReference type="Pfam" id="PF01494"/>
    </source>
</evidence>
<keyword evidence="5" id="KW-0503">Monooxygenase</keyword>
<dbReference type="Pfam" id="PF01494">
    <property type="entry name" value="FAD_binding_3"/>
    <property type="match status" value="1"/>
</dbReference>
<keyword evidence="6" id="KW-1185">Reference proteome</keyword>
<protein>
    <submittedName>
        <fullName evidence="5">Monooxygenase</fullName>
    </submittedName>
</protein>
<comment type="caution">
    <text evidence="5">The sequence shown here is derived from an EMBL/GenBank/DDBJ whole genome shotgun (WGS) entry which is preliminary data.</text>
</comment>
<sequence length="503" mass="55832">MDYDVIVVGGGPVGMMLASELALAEVKVCILERLKDTTPYSRALTLHPRTLEIMDMRGLKQKLLSKGKPLPTGHFAALDCRLNFSELDSSSNYTLVIPQYDTEKVLEEWAKNLGVELRREEEVISVRQGEKEVEIVAAGPKGESRLTAEYVVGADGARSTVRKQAGIPFTGTNETFTAMLGDVVLSNPTESNVVSHFSEQGLVMIVPFTSQMHRIVMIDRERMAVPKEEPVTIEELRSGLIRILGSDLGISESYWLSRFGNATRQAESYREGRIFLAGDAAHIHLPAGGQGLNVGLQEAMNIGWKLAAKLKGRAPDWLLDSYHQERFPINTALLRNTEIQALLMTEFSPRVLALRSMMSELLQIPKANHLISAQISALDVRYTPDAYSPQHVLNGSRLTDLKLSLENHTTKNAYELLHSGSFLLLHLASDESLLNASIEWSQYPHLQFVCASLTGEASEWDDVHTALIRPDGYIAWAVSQLATEHLEVIKQGIRRWCGGDDFS</sequence>
<accession>A0ABT4DWM5</accession>
<evidence type="ECO:0000256" key="1">
    <source>
        <dbReference type="ARBA" id="ARBA00001974"/>
    </source>
</evidence>
<evidence type="ECO:0000313" key="5">
    <source>
        <dbReference type="EMBL" id="MCY9521729.1"/>
    </source>
</evidence>
<dbReference type="EMBL" id="JAMDLW010000026">
    <property type="protein sequence ID" value="MCY9521729.1"/>
    <property type="molecule type" value="Genomic_DNA"/>
</dbReference>
<feature type="domain" description="FAD-binding" evidence="4">
    <location>
        <begin position="2"/>
        <end position="337"/>
    </location>
</feature>
<dbReference type="InterPro" id="IPR036188">
    <property type="entry name" value="FAD/NAD-bd_sf"/>
</dbReference>
<dbReference type="NCBIfam" id="NF006092">
    <property type="entry name" value="PRK08244.1"/>
    <property type="match status" value="1"/>
</dbReference>
<keyword evidence="5" id="KW-0560">Oxidoreductase</keyword>
<dbReference type="InterPro" id="IPR002938">
    <property type="entry name" value="FAD-bd"/>
</dbReference>
<evidence type="ECO:0000256" key="2">
    <source>
        <dbReference type="ARBA" id="ARBA00022630"/>
    </source>
</evidence>
<proteinExistence type="predicted"/>
<dbReference type="PANTHER" id="PTHR43004:SF19">
    <property type="entry name" value="BINDING MONOOXYGENASE, PUTATIVE (JCVI)-RELATED"/>
    <property type="match status" value="1"/>
</dbReference>
<dbReference type="Gene3D" id="3.50.50.60">
    <property type="entry name" value="FAD/NAD(P)-binding domain"/>
    <property type="match status" value="1"/>
</dbReference>